<dbReference type="EMBL" id="CP033924">
    <property type="protein sequence ID" value="AZA81357.1"/>
    <property type="molecule type" value="Genomic_DNA"/>
</dbReference>
<dbReference type="AlphaFoldDB" id="A0A3G6RX12"/>
<dbReference type="KEGG" id="clac:EG342_05320"/>
<accession>A0A3G6RX12</accession>
<evidence type="ECO:0000313" key="4">
    <source>
        <dbReference type="Proteomes" id="UP000279972"/>
    </source>
</evidence>
<gene>
    <name evidence="2" type="ORF">C1637_01935</name>
    <name evidence="1" type="ORF">EG342_05320</name>
</gene>
<dbReference type="OrthoDB" id="1273001at2"/>
<dbReference type="Proteomes" id="UP000279972">
    <property type="component" value="Chromosome"/>
</dbReference>
<proteinExistence type="predicted"/>
<organism evidence="2 3">
    <name type="scientific">Chryseobacterium lactis</name>
    <dbReference type="NCBI Taxonomy" id="1241981"/>
    <lineage>
        <taxon>Bacteria</taxon>
        <taxon>Pseudomonadati</taxon>
        <taxon>Bacteroidota</taxon>
        <taxon>Flavobacteriia</taxon>
        <taxon>Flavobacteriales</taxon>
        <taxon>Weeksellaceae</taxon>
        <taxon>Chryseobacterium group</taxon>
        <taxon>Chryseobacterium</taxon>
    </lineage>
</organism>
<protein>
    <submittedName>
        <fullName evidence="2">Uncharacterized protein</fullName>
    </submittedName>
</protein>
<dbReference type="Proteomes" id="UP000236262">
    <property type="component" value="Unassembled WGS sequence"/>
</dbReference>
<evidence type="ECO:0000313" key="2">
    <source>
        <dbReference type="EMBL" id="PNW15209.1"/>
    </source>
</evidence>
<dbReference type="EMBL" id="PPEH01000001">
    <property type="protein sequence ID" value="PNW15209.1"/>
    <property type="molecule type" value="Genomic_DNA"/>
</dbReference>
<reference evidence="2 3" key="1">
    <citation type="submission" date="2018-01" db="EMBL/GenBank/DDBJ databases">
        <title>Draft genome sequences of Chryseobacterium lactis NCTC11390, Chryseobacterium oncorhynchi 701B-08, and Chryseobacterium viscerum 687B-08.</title>
        <authorList>
            <person name="Jeong J.-J."/>
            <person name="Lee Y.J."/>
            <person name="Park B."/>
            <person name="Choi I.-G."/>
            <person name="Kim K.D."/>
        </authorList>
    </citation>
    <scope>NUCLEOTIDE SEQUENCE [LARGE SCALE GENOMIC DNA]</scope>
    <source>
        <strain evidence="2 3">NCTC11390</strain>
    </source>
</reference>
<name>A0A3G6RX12_CHRLC</name>
<sequence length="340" mass="38489">MKKLLQIVCTCIAIISFSQAKEVIKLKGNIVNYTEYAYKSIKVIDQREDKQIGEIPFGDNKEMREVVFPSTPAIDFNGWFAKGNDLDKGKVEFVLVLKKLKLSVGESDGKTTTGTMDFSAQTFAKAGDKYQFIYKKDTVFTFNHKEVSEQMVKNIPVIYSAFIKKSYTLDPSDKKITDNDIKDYESYVKANAAALKEEQLKDGIYLSYTSFFDQLPEPGKYNLETNSKGEITKAVKEEDGKKSKISSYKMFAYVEKGKAYKQTFSGFLELNRDEKGFYVTTNRGHLFPVQSNSTYGMFGLIGGIAGAIEQGERQKKMKKQEAEKIYIDPLTGEYDFSGES</sequence>
<evidence type="ECO:0000313" key="1">
    <source>
        <dbReference type="EMBL" id="AZA81357.1"/>
    </source>
</evidence>
<evidence type="ECO:0000313" key="3">
    <source>
        <dbReference type="Proteomes" id="UP000236262"/>
    </source>
</evidence>
<keyword evidence="4" id="KW-1185">Reference proteome</keyword>
<dbReference type="RefSeq" id="WP_103288718.1">
    <property type="nucleotide sequence ID" value="NZ_CP033924.1"/>
</dbReference>
<reference evidence="1 4" key="2">
    <citation type="submission" date="2018-11" db="EMBL/GenBank/DDBJ databases">
        <title>Proposal to divide the Flavobacteriaceae and reorganize its genera based on Amino Acid Identity values calculated from whole genome sequences.</title>
        <authorList>
            <person name="Nicholson A.C."/>
            <person name="Gulvik C.A."/>
            <person name="Whitney A.M."/>
            <person name="Humrighouse B.W."/>
            <person name="Bell M."/>
            <person name="Holmes B."/>
            <person name="Steigerwalt A.G."/>
            <person name="Villarma A."/>
            <person name="Sheth M."/>
            <person name="Batra D."/>
            <person name="Pryor J."/>
            <person name="Bernardet J.-F."/>
            <person name="Hugo C."/>
            <person name="Kampfer P."/>
            <person name="Newman J."/>
            <person name="McQuiston J.R."/>
        </authorList>
    </citation>
    <scope>NUCLEOTIDE SEQUENCE [LARGE SCALE GENOMIC DNA]</scope>
    <source>
        <strain evidence="1 4">KC_1864</strain>
    </source>
</reference>